<protein>
    <submittedName>
        <fullName evidence="1">Uncharacterized protein</fullName>
    </submittedName>
</protein>
<gene>
    <name evidence="1" type="ORF">FVB9532_03619</name>
</gene>
<accession>A0AC61YCX5</accession>
<organism evidence="1 2">
    <name type="scientific">Mesonia oceanica</name>
    <dbReference type="NCBI Taxonomy" id="2687242"/>
    <lineage>
        <taxon>Bacteria</taxon>
        <taxon>Pseudomonadati</taxon>
        <taxon>Bacteroidota</taxon>
        <taxon>Flavobacteriia</taxon>
        <taxon>Flavobacteriales</taxon>
        <taxon>Flavobacteriaceae</taxon>
        <taxon>Mesonia</taxon>
    </lineage>
</organism>
<dbReference type="EMBL" id="CABVMM010000017">
    <property type="protein sequence ID" value="VVV02321.1"/>
    <property type="molecule type" value="Genomic_DNA"/>
</dbReference>
<name>A0AC61YCX5_9FLAO</name>
<dbReference type="Proteomes" id="UP000356253">
    <property type="component" value="Unassembled WGS sequence"/>
</dbReference>
<proteinExistence type="predicted"/>
<reference evidence="1" key="1">
    <citation type="submission" date="2019-09" db="EMBL/GenBank/DDBJ databases">
        <authorList>
            <person name="Rodrigo-Torres L."/>
            <person name="Arahal R. D."/>
            <person name="Lucena T."/>
        </authorList>
    </citation>
    <scope>NUCLEOTIDE SEQUENCE</scope>
    <source>
        <strain evidence="1">ISS653</strain>
    </source>
</reference>
<sequence>MKNISKDPDFYGKNIYTGIDTHLKNWRVTVMIEDSYYKTFSMNPKAKELSYYLKKNFPNGNYFSAYEAGFCGYSVHRSLIGEGIQNIIVNPADIPTTDKEKKQKEDSRDSRKIARSLRNGELEGIYIPSQKTEELRSLMRYRKTLVRDIGRNKNRIKSFLYRHGIEVPCELDTASKYWSSNFTRWLRDVRLSTDFGHTIILNILDTVTLLRLKLLEVQKELRRIAKQEEYSQQVKWLTGIPGIGLISAMTLLSELESIFRFKNLDKLCSYIGLVPTTNSSSENERVGSITPRSNQYLRGMIIESAWISIRSDPALALAYSNLCKRMKPNKAIIRIAKKLLNRIRYVLKNQTEYEYAIV</sequence>
<evidence type="ECO:0000313" key="2">
    <source>
        <dbReference type="Proteomes" id="UP000356253"/>
    </source>
</evidence>
<keyword evidence="2" id="KW-1185">Reference proteome</keyword>
<evidence type="ECO:0000313" key="1">
    <source>
        <dbReference type="EMBL" id="VVV02321.1"/>
    </source>
</evidence>
<comment type="caution">
    <text evidence="1">The sequence shown here is derived from an EMBL/GenBank/DDBJ whole genome shotgun (WGS) entry which is preliminary data.</text>
</comment>